<dbReference type="Pfam" id="PF13426">
    <property type="entry name" value="PAS_9"/>
    <property type="match status" value="1"/>
</dbReference>
<evidence type="ECO:0000256" key="1">
    <source>
        <dbReference type="ARBA" id="ARBA00022801"/>
    </source>
</evidence>
<dbReference type="InterPro" id="IPR003594">
    <property type="entry name" value="HATPase_dom"/>
</dbReference>
<dbReference type="InterPro" id="IPR029016">
    <property type="entry name" value="GAF-like_dom_sf"/>
</dbReference>
<dbReference type="InterPro" id="IPR036890">
    <property type="entry name" value="HATPase_C_sf"/>
</dbReference>
<evidence type="ECO:0000259" key="4">
    <source>
        <dbReference type="PROSITE" id="PS50113"/>
    </source>
</evidence>
<dbReference type="SUPFAM" id="SSF55785">
    <property type="entry name" value="PYP-like sensor domain (PAS domain)"/>
    <property type="match status" value="2"/>
</dbReference>
<proteinExistence type="predicted"/>
<dbReference type="Pfam" id="PF13581">
    <property type="entry name" value="HATPase_c_2"/>
    <property type="match status" value="1"/>
</dbReference>
<dbReference type="Gene3D" id="3.30.450.40">
    <property type="match status" value="1"/>
</dbReference>
<protein>
    <submittedName>
        <fullName evidence="5">SpoIIE family protein phosphatase</fullName>
    </submittedName>
</protein>
<dbReference type="InterPro" id="IPR001932">
    <property type="entry name" value="PPM-type_phosphatase-like_dom"/>
</dbReference>
<name>A0ABW6UIX9_9ACTN</name>
<gene>
    <name evidence="5" type="ORF">ACFY1D_18440</name>
</gene>
<reference evidence="5 6" key="1">
    <citation type="submission" date="2024-10" db="EMBL/GenBank/DDBJ databases">
        <title>The Natural Products Discovery Center: Release of the First 8490 Sequenced Strains for Exploring Actinobacteria Biosynthetic Diversity.</title>
        <authorList>
            <person name="Kalkreuter E."/>
            <person name="Kautsar S.A."/>
            <person name="Yang D."/>
            <person name="Bader C.D."/>
            <person name="Teijaro C.N."/>
            <person name="Fluegel L."/>
            <person name="Davis C.M."/>
            <person name="Simpson J.R."/>
            <person name="Lauterbach L."/>
            <person name="Steele A.D."/>
            <person name="Gui C."/>
            <person name="Meng S."/>
            <person name="Li G."/>
            <person name="Viehrig K."/>
            <person name="Ye F."/>
            <person name="Su P."/>
            <person name="Kiefer A.F."/>
            <person name="Nichols A."/>
            <person name="Cepeda A.J."/>
            <person name="Yan W."/>
            <person name="Fan B."/>
            <person name="Jiang Y."/>
            <person name="Adhikari A."/>
            <person name="Zheng C.-J."/>
            <person name="Schuster L."/>
            <person name="Cowan T.M."/>
            <person name="Smanski M.J."/>
            <person name="Chevrette M.G."/>
            <person name="De Carvalho L.P.S."/>
            <person name="Shen B."/>
        </authorList>
    </citation>
    <scope>NUCLEOTIDE SEQUENCE [LARGE SCALE GENOMIC DNA]</scope>
    <source>
        <strain evidence="5 6">NPDC001390</strain>
    </source>
</reference>
<dbReference type="CDD" id="cd00130">
    <property type="entry name" value="PAS"/>
    <property type="match status" value="2"/>
</dbReference>
<comment type="caution">
    <text evidence="5">The sequence shown here is derived from an EMBL/GenBank/DDBJ whole genome shotgun (WGS) entry which is preliminary data.</text>
</comment>
<dbReference type="SMART" id="SM00091">
    <property type="entry name" value="PAS"/>
    <property type="match status" value="2"/>
</dbReference>
<dbReference type="CDD" id="cd16936">
    <property type="entry name" value="HATPase_RsbW-like"/>
    <property type="match status" value="1"/>
</dbReference>
<dbReference type="Gene3D" id="3.30.450.20">
    <property type="entry name" value="PAS domain"/>
    <property type="match status" value="2"/>
</dbReference>
<feature type="compositionally biased region" description="Acidic residues" evidence="2">
    <location>
        <begin position="554"/>
        <end position="567"/>
    </location>
</feature>
<evidence type="ECO:0000256" key="2">
    <source>
        <dbReference type="SAM" id="MobiDB-lite"/>
    </source>
</evidence>
<feature type="domain" description="PAS" evidence="3">
    <location>
        <begin position="136"/>
        <end position="166"/>
    </location>
</feature>
<dbReference type="SUPFAM" id="SSF55874">
    <property type="entry name" value="ATPase domain of HSP90 chaperone/DNA topoisomerase II/histidine kinase"/>
    <property type="match status" value="1"/>
</dbReference>
<dbReference type="PANTHER" id="PTHR43156">
    <property type="entry name" value="STAGE II SPORULATION PROTEIN E-RELATED"/>
    <property type="match status" value="1"/>
</dbReference>
<dbReference type="SUPFAM" id="SSF81606">
    <property type="entry name" value="PP2C-like"/>
    <property type="match status" value="1"/>
</dbReference>
<feature type="domain" description="PAC" evidence="4">
    <location>
        <begin position="202"/>
        <end position="259"/>
    </location>
</feature>
<dbReference type="Pfam" id="PF01590">
    <property type="entry name" value="GAF"/>
    <property type="match status" value="1"/>
</dbReference>
<accession>A0ABW6UIX9</accession>
<dbReference type="InterPro" id="IPR036457">
    <property type="entry name" value="PPM-type-like_dom_sf"/>
</dbReference>
<dbReference type="InterPro" id="IPR000014">
    <property type="entry name" value="PAS"/>
</dbReference>
<dbReference type="InterPro" id="IPR013656">
    <property type="entry name" value="PAS_4"/>
</dbReference>
<dbReference type="PROSITE" id="PS50113">
    <property type="entry name" value="PAC"/>
    <property type="match status" value="1"/>
</dbReference>
<feature type="domain" description="PAS" evidence="3">
    <location>
        <begin position="13"/>
        <end position="46"/>
    </location>
</feature>
<dbReference type="InterPro" id="IPR035965">
    <property type="entry name" value="PAS-like_dom_sf"/>
</dbReference>
<evidence type="ECO:0000313" key="5">
    <source>
        <dbReference type="EMBL" id="MFF4523377.1"/>
    </source>
</evidence>
<organism evidence="5 6">
    <name type="scientific">Streptomyces bluensis</name>
    <dbReference type="NCBI Taxonomy" id="33897"/>
    <lineage>
        <taxon>Bacteria</taxon>
        <taxon>Bacillati</taxon>
        <taxon>Actinomycetota</taxon>
        <taxon>Actinomycetes</taxon>
        <taxon>Kitasatosporales</taxon>
        <taxon>Streptomycetaceae</taxon>
        <taxon>Streptomyces</taxon>
    </lineage>
</organism>
<evidence type="ECO:0000313" key="6">
    <source>
        <dbReference type="Proteomes" id="UP001602058"/>
    </source>
</evidence>
<dbReference type="Gene3D" id="3.30.565.10">
    <property type="entry name" value="Histidine kinase-like ATPase, C-terminal domain"/>
    <property type="match status" value="1"/>
</dbReference>
<dbReference type="PANTHER" id="PTHR43156:SF2">
    <property type="entry name" value="STAGE II SPORULATION PROTEIN E"/>
    <property type="match status" value="1"/>
</dbReference>
<dbReference type="NCBIfam" id="TIGR00229">
    <property type="entry name" value="sensory_box"/>
    <property type="match status" value="2"/>
</dbReference>
<dbReference type="InterPro" id="IPR000700">
    <property type="entry name" value="PAS-assoc_C"/>
</dbReference>
<dbReference type="Gene3D" id="3.60.40.10">
    <property type="entry name" value="PPM-type phosphatase domain"/>
    <property type="match status" value="1"/>
</dbReference>
<dbReference type="Pfam" id="PF07228">
    <property type="entry name" value="SpoIIE"/>
    <property type="match status" value="1"/>
</dbReference>
<dbReference type="EMBL" id="JBIAWJ010000008">
    <property type="protein sequence ID" value="MFF4523377.1"/>
    <property type="molecule type" value="Genomic_DNA"/>
</dbReference>
<dbReference type="InterPro" id="IPR052016">
    <property type="entry name" value="Bact_Sigma-Reg"/>
</dbReference>
<dbReference type="SMART" id="SM00331">
    <property type="entry name" value="PP2C_SIG"/>
    <property type="match status" value="1"/>
</dbReference>
<keyword evidence="6" id="KW-1185">Reference proteome</keyword>
<dbReference type="InterPro" id="IPR003018">
    <property type="entry name" value="GAF"/>
</dbReference>
<dbReference type="RefSeq" id="WP_387887651.1">
    <property type="nucleotide sequence ID" value="NZ_JBIAWJ010000008.1"/>
</dbReference>
<keyword evidence="1" id="KW-0378">Hydrolase</keyword>
<sequence length="823" mass="87907">MEGDGKRSPVQPPDAVAAVDAHGLVTAWSPGARHLLGYAPSEVLGRPASLLLAAEPTPAALRRAVASEGWSGRVALRHHDGHRLEADLRAWSAPAADGQSQWFLVHSPPPAPPPTPGAYDDAQLLEWAFARSPLTMAVYDVDGRILRMNAATCRLLGVDEHQVLGRAVEDLCGDTRERGAPATPASAQRLIETMRSVARTGQEMRYEIAGPAAEDGSGKATWWAVTMSPVTDPDGRVHGVFTAGCDITGQHEARQRLAVLNEANARIGATLDVARTADELADMAVPWLADFVSVDLLDSVLHGGDPFPGPVVGTITLRRVAHRSVTEGTPEAAVKLGAVDIYPDYSPPARSLGSGLPVLSAKGDDDFDRWTGAHPGRASRVRDYGFHSVMSIPLRARGTTLGVAVFARRRPEPFVPDDLLVAGEMVARAAVCVDNARRYTRERATALSLQRSLLPRQLPQQPAVEVATRYLPGSTQAGFGGDWFDVIPLSGARVALVVGDVVGHGLRATAAMGRLRIAVRTLADVDLAPDELLTQLDDLVIRLAAEGSGAAGDSPDEGLETPEDEESAGDMAATCLYAVYDPVTRHCTIARAGGPVPALVRCDGTVQLLDVPTGPRLGVGGLPFEATELEVPEGSLLALFTDGLINARPGNLDTLCRVLSHHPDRDLEDTCDTVLERLLPGLPTDDVALLIARTRALDTDRVATWDLDREPSVVADARKVTSDQLARWGLDDLTFTTELVVSELVTNAIRHAEAPIRLRLIQDQCLICEVSDGSNSAPHPRRARTFDEGGRGLMLVGQVADRWGTRQTPTGKIVWAEQCLSTA</sequence>
<dbReference type="SUPFAM" id="SSF55781">
    <property type="entry name" value="GAF domain-like"/>
    <property type="match status" value="1"/>
</dbReference>
<dbReference type="Pfam" id="PF08448">
    <property type="entry name" value="PAS_4"/>
    <property type="match status" value="1"/>
</dbReference>
<dbReference type="PROSITE" id="PS50112">
    <property type="entry name" value="PAS"/>
    <property type="match status" value="2"/>
</dbReference>
<dbReference type="Proteomes" id="UP001602058">
    <property type="component" value="Unassembled WGS sequence"/>
</dbReference>
<evidence type="ECO:0000259" key="3">
    <source>
        <dbReference type="PROSITE" id="PS50112"/>
    </source>
</evidence>
<feature type="region of interest" description="Disordered" evidence="2">
    <location>
        <begin position="547"/>
        <end position="567"/>
    </location>
</feature>